<dbReference type="AlphaFoldDB" id="A0A9P3F8A1"/>
<dbReference type="OrthoDB" id="2245989at2759"/>
<comment type="caution">
    <text evidence="2">The sequence shown here is derived from an EMBL/GenBank/DDBJ whole genome shotgun (WGS) entry which is preliminary data.</text>
</comment>
<evidence type="ECO:0000256" key="1">
    <source>
        <dbReference type="SAM" id="MobiDB-lite"/>
    </source>
</evidence>
<sequence>MDSGKNWDDWTGIEDRKQRKRVQNRLNQRAHNESARKKPKIRNLGAARSEWIVGESQMTDPPNLATPNGARQTSWQFELPEEQFISHLSLEILTQGQG</sequence>
<keyword evidence="3" id="KW-1185">Reference proteome</keyword>
<protein>
    <recommendedName>
        <fullName evidence="4">BZIP domain-containing protein</fullName>
    </recommendedName>
</protein>
<dbReference type="EMBL" id="BOPL01000008">
    <property type="protein sequence ID" value="GIK05158.1"/>
    <property type="molecule type" value="Genomic_DNA"/>
</dbReference>
<accession>A0A9P3F8A1</accession>
<evidence type="ECO:0000313" key="2">
    <source>
        <dbReference type="EMBL" id="GIK05158.1"/>
    </source>
</evidence>
<evidence type="ECO:0008006" key="4">
    <source>
        <dbReference type="Google" id="ProtNLM"/>
    </source>
</evidence>
<evidence type="ECO:0000313" key="3">
    <source>
        <dbReference type="Proteomes" id="UP000710440"/>
    </source>
</evidence>
<gene>
    <name evidence="2" type="ORF">Aspvir_009260</name>
</gene>
<reference evidence="2 3" key="1">
    <citation type="submission" date="2021-02" db="EMBL/GenBank/DDBJ databases">
        <title>Pan-genome distribution and transcriptional activeness of fungal secondary metabolism genes in Aspergillus section Fumigati.</title>
        <authorList>
            <person name="Takahashi H."/>
            <person name="Umemura M."/>
            <person name="Ninomiya A."/>
            <person name="Kusuya Y."/>
            <person name="Urayama S."/>
            <person name="Shimizu M."/>
            <person name="Watanabe A."/>
            <person name="Kamei K."/>
            <person name="Yaguchi T."/>
            <person name="Hagiwara D."/>
        </authorList>
    </citation>
    <scope>NUCLEOTIDE SEQUENCE [LARGE SCALE GENOMIC DNA]</scope>
    <source>
        <strain evidence="2 3">IFM 47045</strain>
    </source>
</reference>
<organism evidence="2 3">
    <name type="scientific">Aspergillus viridinutans</name>
    <dbReference type="NCBI Taxonomy" id="75553"/>
    <lineage>
        <taxon>Eukaryota</taxon>
        <taxon>Fungi</taxon>
        <taxon>Dikarya</taxon>
        <taxon>Ascomycota</taxon>
        <taxon>Pezizomycotina</taxon>
        <taxon>Eurotiomycetes</taxon>
        <taxon>Eurotiomycetidae</taxon>
        <taxon>Eurotiales</taxon>
        <taxon>Aspergillaceae</taxon>
        <taxon>Aspergillus</taxon>
        <taxon>Aspergillus subgen. Fumigati</taxon>
    </lineage>
</organism>
<dbReference type="RefSeq" id="XP_043128344.1">
    <property type="nucleotide sequence ID" value="XM_043272409.1"/>
</dbReference>
<dbReference type="GeneID" id="66937242"/>
<name>A0A9P3F8A1_ASPVI</name>
<feature type="compositionally biased region" description="Basic and acidic residues" evidence="1">
    <location>
        <begin position="1"/>
        <end position="17"/>
    </location>
</feature>
<dbReference type="Proteomes" id="UP000710440">
    <property type="component" value="Unassembled WGS sequence"/>
</dbReference>
<feature type="region of interest" description="Disordered" evidence="1">
    <location>
        <begin position="1"/>
        <end position="44"/>
    </location>
</feature>
<proteinExistence type="predicted"/>